<reference evidence="1 2" key="1">
    <citation type="journal article" date="2016" name="Nat. Commun.">
        <title>Ectomycorrhizal ecology is imprinted in the genome of the dominant symbiotic fungus Cenococcum geophilum.</title>
        <authorList>
            <consortium name="DOE Joint Genome Institute"/>
            <person name="Peter M."/>
            <person name="Kohler A."/>
            <person name="Ohm R.A."/>
            <person name="Kuo A."/>
            <person name="Krutzmann J."/>
            <person name="Morin E."/>
            <person name="Arend M."/>
            <person name="Barry K.W."/>
            <person name="Binder M."/>
            <person name="Choi C."/>
            <person name="Clum A."/>
            <person name="Copeland A."/>
            <person name="Grisel N."/>
            <person name="Haridas S."/>
            <person name="Kipfer T."/>
            <person name="LaButti K."/>
            <person name="Lindquist E."/>
            <person name="Lipzen A."/>
            <person name="Maire R."/>
            <person name="Meier B."/>
            <person name="Mihaltcheva S."/>
            <person name="Molinier V."/>
            <person name="Murat C."/>
            <person name="Poggeler S."/>
            <person name="Quandt C.A."/>
            <person name="Sperisen C."/>
            <person name="Tritt A."/>
            <person name="Tisserant E."/>
            <person name="Crous P.W."/>
            <person name="Henrissat B."/>
            <person name="Nehls U."/>
            <person name="Egli S."/>
            <person name="Spatafora J.W."/>
            <person name="Grigoriev I.V."/>
            <person name="Martin F.M."/>
        </authorList>
    </citation>
    <scope>NUCLEOTIDE SEQUENCE [LARGE SCALE GENOMIC DNA]</scope>
    <source>
        <strain evidence="1 2">CBS 459.81</strain>
    </source>
</reference>
<organism evidence="1 2">
    <name type="scientific">Lepidopterella palustris CBS 459.81</name>
    <dbReference type="NCBI Taxonomy" id="1314670"/>
    <lineage>
        <taxon>Eukaryota</taxon>
        <taxon>Fungi</taxon>
        <taxon>Dikarya</taxon>
        <taxon>Ascomycota</taxon>
        <taxon>Pezizomycotina</taxon>
        <taxon>Dothideomycetes</taxon>
        <taxon>Pleosporomycetidae</taxon>
        <taxon>Mytilinidiales</taxon>
        <taxon>Argynnaceae</taxon>
        <taxon>Lepidopterella</taxon>
    </lineage>
</organism>
<evidence type="ECO:0000313" key="2">
    <source>
        <dbReference type="Proteomes" id="UP000250266"/>
    </source>
</evidence>
<feature type="non-terminal residue" evidence="1">
    <location>
        <position position="1"/>
    </location>
</feature>
<protein>
    <recommendedName>
        <fullName evidence="3">DDE-1 domain-containing protein</fullName>
    </recommendedName>
</protein>
<gene>
    <name evidence="1" type="ORF">K432DRAFT_451192</name>
</gene>
<sequence>HFKKHTKNYLTGAWRLLVLNSYKSYNLLKFTNFCKEKNIITLYIPLYLSYLL</sequence>
<accession>A0A8E2DWL9</accession>
<evidence type="ECO:0008006" key="3">
    <source>
        <dbReference type="Google" id="ProtNLM"/>
    </source>
</evidence>
<dbReference type="Proteomes" id="UP000250266">
    <property type="component" value="Unassembled WGS sequence"/>
</dbReference>
<dbReference type="AlphaFoldDB" id="A0A8E2DWL9"/>
<dbReference type="EMBL" id="KV746108">
    <property type="protein sequence ID" value="OCK72968.1"/>
    <property type="molecule type" value="Genomic_DNA"/>
</dbReference>
<proteinExistence type="predicted"/>
<keyword evidence="2" id="KW-1185">Reference proteome</keyword>
<dbReference type="OrthoDB" id="5425161at2759"/>
<name>A0A8E2DWL9_9PEZI</name>
<evidence type="ECO:0000313" key="1">
    <source>
        <dbReference type="EMBL" id="OCK72968.1"/>
    </source>
</evidence>